<comment type="caution">
    <text evidence="1">The sequence shown here is derived from an EMBL/GenBank/DDBJ whole genome shotgun (WGS) entry which is preliminary data.</text>
</comment>
<evidence type="ECO:0000313" key="2">
    <source>
        <dbReference type="Proteomes" id="UP001056120"/>
    </source>
</evidence>
<evidence type="ECO:0000313" key="1">
    <source>
        <dbReference type="EMBL" id="KAI3798309.1"/>
    </source>
</evidence>
<dbReference type="EMBL" id="CM042028">
    <property type="protein sequence ID" value="KAI3798309.1"/>
    <property type="molecule type" value="Genomic_DNA"/>
</dbReference>
<reference evidence="2" key="1">
    <citation type="journal article" date="2022" name="Mol. Ecol. Resour.">
        <title>The genomes of chicory, endive, great burdock and yacon provide insights into Asteraceae palaeo-polyploidization history and plant inulin production.</title>
        <authorList>
            <person name="Fan W."/>
            <person name="Wang S."/>
            <person name="Wang H."/>
            <person name="Wang A."/>
            <person name="Jiang F."/>
            <person name="Liu H."/>
            <person name="Zhao H."/>
            <person name="Xu D."/>
            <person name="Zhang Y."/>
        </authorList>
    </citation>
    <scope>NUCLEOTIDE SEQUENCE [LARGE SCALE GENOMIC DNA]</scope>
    <source>
        <strain evidence="2">cv. Yunnan</strain>
    </source>
</reference>
<gene>
    <name evidence="1" type="ORF">L1987_33580</name>
</gene>
<protein>
    <submittedName>
        <fullName evidence="1">Uncharacterized protein</fullName>
    </submittedName>
</protein>
<sequence>MTAVDASLDAEVWTQRFSSDDWAIENEFIDVGSQNGKTALTNLKFETRVHEADWSNVSDDSFDNKKLNCETLRVMIVETASPSSIFWVIKLLFLGFSRAQFNTIWAS</sequence>
<accession>A0ACB9HQX4</accession>
<reference evidence="1 2" key="2">
    <citation type="journal article" date="2022" name="Mol. Ecol. Resour.">
        <title>The genomes of chicory, endive, great burdock and yacon provide insights into Asteraceae paleo-polyploidization history and plant inulin production.</title>
        <authorList>
            <person name="Fan W."/>
            <person name="Wang S."/>
            <person name="Wang H."/>
            <person name="Wang A."/>
            <person name="Jiang F."/>
            <person name="Liu H."/>
            <person name="Zhao H."/>
            <person name="Xu D."/>
            <person name="Zhang Y."/>
        </authorList>
    </citation>
    <scope>NUCLEOTIDE SEQUENCE [LARGE SCALE GENOMIC DNA]</scope>
    <source>
        <strain evidence="2">cv. Yunnan</strain>
        <tissue evidence="1">Leaves</tissue>
    </source>
</reference>
<proteinExistence type="predicted"/>
<name>A0ACB9HQX4_9ASTR</name>
<keyword evidence="2" id="KW-1185">Reference proteome</keyword>
<dbReference type="Proteomes" id="UP001056120">
    <property type="component" value="Linkage Group LG11"/>
</dbReference>
<organism evidence="1 2">
    <name type="scientific">Smallanthus sonchifolius</name>
    <dbReference type="NCBI Taxonomy" id="185202"/>
    <lineage>
        <taxon>Eukaryota</taxon>
        <taxon>Viridiplantae</taxon>
        <taxon>Streptophyta</taxon>
        <taxon>Embryophyta</taxon>
        <taxon>Tracheophyta</taxon>
        <taxon>Spermatophyta</taxon>
        <taxon>Magnoliopsida</taxon>
        <taxon>eudicotyledons</taxon>
        <taxon>Gunneridae</taxon>
        <taxon>Pentapetalae</taxon>
        <taxon>asterids</taxon>
        <taxon>campanulids</taxon>
        <taxon>Asterales</taxon>
        <taxon>Asteraceae</taxon>
        <taxon>Asteroideae</taxon>
        <taxon>Heliantheae alliance</taxon>
        <taxon>Millerieae</taxon>
        <taxon>Smallanthus</taxon>
    </lineage>
</organism>